<dbReference type="PANTHER" id="PTHR36455:SF1">
    <property type="entry name" value="BLR8292 PROTEIN"/>
    <property type="match status" value="1"/>
</dbReference>
<dbReference type="NCBIfam" id="NF033819">
    <property type="entry name" value="IS66_TnpB"/>
    <property type="match status" value="1"/>
</dbReference>
<evidence type="ECO:0008006" key="3">
    <source>
        <dbReference type="Google" id="ProtNLM"/>
    </source>
</evidence>
<dbReference type="Pfam" id="PF05717">
    <property type="entry name" value="TnpB_IS66"/>
    <property type="match status" value="1"/>
</dbReference>
<proteinExistence type="predicted"/>
<organism evidence="1 2">
    <name type="scientific">Butyricicoccus porcorum</name>
    <dbReference type="NCBI Taxonomy" id="1945634"/>
    <lineage>
        <taxon>Bacteria</taxon>
        <taxon>Bacillati</taxon>
        <taxon>Bacillota</taxon>
        <taxon>Clostridia</taxon>
        <taxon>Eubacteriales</taxon>
        <taxon>Butyricicoccaceae</taxon>
        <taxon>Butyricicoccus</taxon>
    </lineage>
</organism>
<dbReference type="Proteomes" id="UP000194903">
    <property type="component" value="Unassembled WGS sequence"/>
</dbReference>
<gene>
    <name evidence="1" type="ORF">CBW42_04055</name>
</gene>
<comment type="caution">
    <text evidence="1">The sequence shown here is derived from an EMBL/GenBank/DDBJ whole genome shotgun (WGS) entry which is preliminary data.</text>
</comment>
<dbReference type="InterPro" id="IPR008878">
    <property type="entry name" value="Transposase_IS66_Orf2"/>
</dbReference>
<protein>
    <recommendedName>
        <fullName evidence="3">Transposase</fullName>
    </recommendedName>
</protein>
<dbReference type="AlphaFoldDB" id="A0A252F620"/>
<sequence length="119" mass="13920">MLMIDLSKVTNYYIACGYTDLRRGIDGLAGIVQLQYGMDLREDSLFLFCGRRTDRIKALYWSGDGYVLLYKRLSNGNFQWPRSEAELKKLDPQSFRWLMEGLQIEQPKAIRKGIKKDLF</sequence>
<keyword evidence="2" id="KW-1185">Reference proteome</keyword>
<dbReference type="EMBL" id="NHOC01000003">
    <property type="protein sequence ID" value="OUM21213.1"/>
    <property type="molecule type" value="Genomic_DNA"/>
</dbReference>
<evidence type="ECO:0000313" key="1">
    <source>
        <dbReference type="EMBL" id="OUM21213.1"/>
    </source>
</evidence>
<name>A0A252F620_9FIRM</name>
<dbReference type="PANTHER" id="PTHR36455">
    <property type="match status" value="1"/>
</dbReference>
<reference evidence="1 2" key="1">
    <citation type="submission" date="2017-05" db="EMBL/GenBank/DDBJ databases">
        <title>Butyricicoccus porcorum sp. nov. a butyrate-producing bacterium from the swine intestinal tract.</title>
        <authorList>
            <person name="Trachsel J."/>
            <person name="Humphrey S."/>
            <person name="Allen H.K."/>
        </authorList>
    </citation>
    <scope>NUCLEOTIDE SEQUENCE [LARGE SCALE GENOMIC DNA]</scope>
    <source>
        <strain evidence="1">BB10</strain>
    </source>
</reference>
<accession>A0A252F620</accession>
<evidence type="ECO:0000313" key="2">
    <source>
        <dbReference type="Proteomes" id="UP000194903"/>
    </source>
</evidence>